<dbReference type="InterPro" id="IPR043142">
    <property type="entry name" value="PapC-like_C_sf"/>
</dbReference>
<keyword evidence="3 10" id="KW-0813">Transport</keyword>
<comment type="caution">
    <text evidence="13">The sequence shown here is derived from an EMBL/GenBank/DDBJ whole genome shotgun (WGS) entry which is preliminary data.</text>
</comment>
<gene>
    <name evidence="13" type="ORF">ACFFJ3_07315</name>
</gene>
<keyword evidence="5 10" id="KW-1029">Fimbrium biogenesis</keyword>
<dbReference type="PANTHER" id="PTHR30451:SF21">
    <property type="entry name" value="FIMBRIAL USHER DOMAIN-CONTAINING PROTEIN YDET-RELATED"/>
    <property type="match status" value="1"/>
</dbReference>
<evidence type="ECO:0000256" key="10">
    <source>
        <dbReference type="RuleBase" id="RU003884"/>
    </source>
</evidence>
<dbReference type="InterPro" id="IPR000015">
    <property type="entry name" value="Fimb_usher"/>
</dbReference>
<keyword evidence="8 10" id="KW-0472">Membrane</keyword>
<evidence type="ECO:0000259" key="11">
    <source>
        <dbReference type="Pfam" id="PF13953"/>
    </source>
</evidence>
<dbReference type="InterPro" id="IPR018030">
    <property type="entry name" value="Fimbrial_membr_usher_CS"/>
</dbReference>
<keyword evidence="4" id="KW-1134">Transmembrane beta strand</keyword>
<keyword evidence="6 10" id="KW-0812">Transmembrane</keyword>
<dbReference type="Pfam" id="PF13953">
    <property type="entry name" value="PapC_C"/>
    <property type="match status" value="1"/>
</dbReference>
<feature type="domain" description="PapC-like C-terminal" evidence="11">
    <location>
        <begin position="783"/>
        <end position="850"/>
    </location>
</feature>
<evidence type="ECO:0000256" key="7">
    <source>
        <dbReference type="ARBA" id="ARBA00022729"/>
    </source>
</evidence>
<sequence>MTLHPFVCSRRCERGQTVYSRFSLRALTLGVLFASYPALARDYFDPGFLGVIGDTTPVDLSSFSEPGAMEEGHYPVAVLINQNDAGLFTLEFKKNTLGKIVPQLTPTLLEKLGVNIAQIPGLKNLPVDQPVDDLPTLIPQANTTLNLAQLRLNISIPQVAMKPGLINAVDPALWDEGISALLANYTLSAGRSSNRSNSITSHNNNLFALLRAGANAGAWRFRSTVTHARTQTSSYVNQPSASTQSTRFSNTYLARDLRNLRSTLLVGESNTGSDVFDSVPFRGIKLNANEQMLPSQLRGYAPVIDGVANSNARITVRQNGNVVYETWVAPGPFRINDIQQAGLSGDYDVTVTEANGDTRNFIVPYSSLPVMLRPGGWKYELTAGRYDGNLTQGSRRSTFALGTLIYGLPQSFTLYGGGVMAEDYQALSVGSGVSLGNIGAFSADVTTSAAKFEENKKTGQSYRVRYAKSLTSTGTSVDLTALRYSTRHYYSFSEFNSQGYRLEDGVSPWLQQRRRSSFQTQLSQQLGTWGSLNFRASRDYYWGNERSLTGLSLGYSNSYRAISYGVNYSIDRMKNSDGNWPENRQLSLNVSVPFSVFGYSPTLQSMYATTSMSRDNTGRVISQTGVSGSTLNNTLSYSASQSLGNQGQAANSNLNAGWQGSKGSVSAGYSYSSAAHSINLNASGGVLVHRHGVTFARSMGESVALVNAPGAAGMSVSGGTAVTDARGYAVVPYLTAYGKNSVGLDPSTLPEGIDITQSNVNVYPTLGAVVRAEFATRVGYQVLMTLKRGAGVVPFGATASLAGLPNGEESGSIVGDAGQVYLSGLPESGTLQVGWGDGPDRQCQVRFDLKATKTTAERPVRELTAYCESTTNNKG</sequence>
<dbReference type="Gene3D" id="2.60.40.2070">
    <property type="match status" value="1"/>
</dbReference>
<dbReference type="EMBL" id="JBHLXG010000005">
    <property type="protein sequence ID" value="MFC0226311.1"/>
    <property type="molecule type" value="Genomic_DNA"/>
</dbReference>
<organism evidence="13 14">
    <name type="scientific">Serratia aquatilis</name>
    <dbReference type="NCBI Taxonomy" id="1737515"/>
    <lineage>
        <taxon>Bacteria</taxon>
        <taxon>Pseudomonadati</taxon>
        <taxon>Pseudomonadota</taxon>
        <taxon>Gammaproteobacteria</taxon>
        <taxon>Enterobacterales</taxon>
        <taxon>Yersiniaceae</taxon>
        <taxon>Serratia</taxon>
    </lineage>
</organism>
<comment type="similarity">
    <text evidence="2 10">Belongs to the fimbrial export usher family.</text>
</comment>
<dbReference type="Pfam" id="PF00577">
    <property type="entry name" value="Usher"/>
    <property type="match status" value="1"/>
</dbReference>
<dbReference type="Gene3D" id="3.10.20.410">
    <property type="match status" value="1"/>
</dbReference>
<evidence type="ECO:0000256" key="2">
    <source>
        <dbReference type="ARBA" id="ARBA00008064"/>
    </source>
</evidence>
<dbReference type="PROSITE" id="PS01151">
    <property type="entry name" value="FIMBRIAL_USHER"/>
    <property type="match status" value="1"/>
</dbReference>
<comment type="subcellular location">
    <subcellularLocation>
        <location evidence="1 10">Cell outer membrane</location>
        <topology evidence="1 10">Multi-pass membrane protein</topology>
    </subcellularLocation>
</comment>
<keyword evidence="9 10" id="KW-0998">Cell outer membrane</keyword>
<evidence type="ECO:0000256" key="1">
    <source>
        <dbReference type="ARBA" id="ARBA00004571"/>
    </source>
</evidence>
<dbReference type="InterPro" id="IPR025949">
    <property type="entry name" value="PapC-like_C"/>
</dbReference>
<dbReference type="InterPro" id="IPR042186">
    <property type="entry name" value="FimD_plug_dom"/>
</dbReference>
<accession>A0ABV6EBC5</accession>
<evidence type="ECO:0000256" key="3">
    <source>
        <dbReference type="ARBA" id="ARBA00022448"/>
    </source>
</evidence>
<evidence type="ECO:0000259" key="12">
    <source>
        <dbReference type="Pfam" id="PF13954"/>
    </source>
</evidence>
<proteinExistence type="inferred from homology"/>
<dbReference type="Gene3D" id="2.60.40.3110">
    <property type="match status" value="1"/>
</dbReference>
<name>A0ABV6EBC5_9GAMM</name>
<reference evidence="13 14" key="1">
    <citation type="submission" date="2024-09" db="EMBL/GenBank/DDBJ databases">
        <authorList>
            <person name="Sun Q."/>
            <person name="Mori K."/>
        </authorList>
    </citation>
    <scope>NUCLEOTIDE SEQUENCE [LARGE SCALE GENOMIC DNA]</scope>
    <source>
        <strain evidence="13 14">CCM 8626</strain>
    </source>
</reference>
<dbReference type="PANTHER" id="PTHR30451">
    <property type="entry name" value="OUTER MEMBRANE USHER PROTEIN"/>
    <property type="match status" value="1"/>
</dbReference>
<evidence type="ECO:0000256" key="4">
    <source>
        <dbReference type="ARBA" id="ARBA00022452"/>
    </source>
</evidence>
<protein>
    <submittedName>
        <fullName evidence="13">Fimbria/pilus outer membrane usher protein</fullName>
    </submittedName>
</protein>
<dbReference type="Gene3D" id="2.60.40.2610">
    <property type="entry name" value="Outer membrane usher protein FimD, plug domain"/>
    <property type="match status" value="1"/>
</dbReference>
<evidence type="ECO:0000256" key="6">
    <source>
        <dbReference type="ARBA" id="ARBA00022692"/>
    </source>
</evidence>
<evidence type="ECO:0000256" key="5">
    <source>
        <dbReference type="ARBA" id="ARBA00022558"/>
    </source>
</evidence>
<dbReference type="SUPFAM" id="SSF141729">
    <property type="entry name" value="FimD N-terminal domain-like"/>
    <property type="match status" value="1"/>
</dbReference>
<keyword evidence="7" id="KW-0732">Signal</keyword>
<evidence type="ECO:0000256" key="9">
    <source>
        <dbReference type="ARBA" id="ARBA00023237"/>
    </source>
</evidence>
<dbReference type="Proteomes" id="UP001589792">
    <property type="component" value="Unassembled WGS sequence"/>
</dbReference>
<dbReference type="InterPro" id="IPR025885">
    <property type="entry name" value="PapC_N"/>
</dbReference>
<evidence type="ECO:0000313" key="14">
    <source>
        <dbReference type="Proteomes" id="UP001589792"/>
    </source>
</evidence>
<feature type="domain" description="PapC N-terminal" evidence="12">
    <location>
        <begin position="43"/>
        <end position="188"/>
    </location>
</feature>
<keyword evidence="14" id="KW-1185">Reference proteome</keyword>
<dbReference type="InterPro" id="IPR037224">
    <property type="entry name" value="PapC_N_sf"/>
</dbReference>
<dbReference type="Pfam" id="PF13954">
    <property type="entry name" value="PapC_N"/>
    <property type="match status" value="1"/>
</dbReference>
<evidence type="ECO:0000256" key="8">
    <source>
        <dbReference type="ARBA" id="ARBA00023136"/>
    </source>
</evidence>
<dbReference type="RefSeq" id="WP_380674010.1">
    <property type="nucleotide sequence ID" value="NZ_CP173186.1"/>
</dbReference>
<evidence type="ECO:0000313" key="13">
    <source>
        <dbReference type="EMBL" id="MFC0226311.1"/>
    </source>
</evidence>